<dbReference type="GO" id="GO:0004352">
    <property type="term" value="F:glutamate dehydrogenase (NAD+) activity"/>
    <property type="evidence" value="ECO:0007669"/>
    <property type="project" value="TreeGrafter"/>
</dbReference>
<dbReference type="Proteomes" id="UP000178794">
    <property type="component" value="Unassembled WGS sequence"/>
</dbReference>
<evidence type="ECO:0000256" key="6">
    <source>
        <dbReference type="PIRSR" id="PIRSR000185-3"/>
    </source>
</evidence>
<reference evidence="9 10" key="1">
    <citation type="journal article" date="2016" name="Nat. Commun.">
        <title>Thousands of microbial genomes shed light on interconnected biogeochemical processes in an aquifer system.</title>
        <authorList>
            <person name="Anantharaman K."/>
            <person name="Brown C.T."/>
            <person name="Hug L.A."/>
            <person name="Sharon I."/>
            <person name="Castelle C.J."/>
            <person name="Probst A.J."/>
            <person name="Thomas B.C."/>
            <person name="Singh A."/>
            <person name="Wilkins M.J."/>
            <person name="Karaoz U."/>
            <person name="Brodie E.L."/>
            <person name="Williams K.H."/>
            <person name="Hubbard S.S."/>
            <person name="Banfield J.F."/>
        </authorList>
    </citation>
    <scope>NUCLEOTIDE SEQUENCE [LARGE SCALE GENOMIC DNA]</scope>
</reference>
<dbReference type="PRINTS" id="PR00082">
    <property type="entry name" value="GLFDHDRGNASE"/>
</dbReference>
<organism evidence="9 10">
    <name type="scientific">Candidatus Kaiserbacteria bacterium RIFCSPHIGHO2_02_FULL_50_50</name>
    <dbReference type="NCBI Taxonomy" id="1798492"/>
    <lineage>
        <taxon>Bacteria</taxon>
        <taxon>Candidatus Kaiseribacteriota</taxon>
    </lineage>
</organism>
<dbReference type="InterPro" id="IPR006096">
    <property type="entry name" value="Glu/Leu/Phe/Val/Trp_DH_C"/>
</dbReference>
<dbReference type="SUPFAM" id="SSF53223">
    <property type="entry name" value="Aminoacid dehydrogenase-like, N-terminal domain"/>
    <property type="match status" value="1"/>
</dbReference>
<accession>A0A1F6DER2</accession>
<dbReference type="InterPro" id="IPR036291">
    <property type="entry name" value="NAD(P)-bd_dom_sf"/>
</dbReference>
<evidence type="ECO:0000256" key="3">
    <source>
        <dbReference type="PIRNR" id="PIRNR000185"/>
    </source>
</evidence>
<evidence type="ECO:0000313" key="10">
    <source>
        <dbReference type="Proteomes" id="UP000178794"/>
    </source>
</evidence>
<evidence type="ECO:0000313" key="9">
    <source>
        <dbReference type="EMBL" id="OGG59915.1"/>
    </source>
</evidence>
<feature type="binding site" evidence="5">
    <location>
        <position position="216"/>
    </location>
    <ligand>
        <name>NAD(+)</name>
        <dbReference type="ChEBI" id="CHEBI:57540"/>
    </ligand>
</feature>
<evidence type="ECO:0000256" key="5">
    <source>
        <dbReference type="PIRSR" id="PIRSR000185-2"/>
    </source>
</evidence>
<dbReference type="InterPro" id="IPR033524">
    <property type="entry name" value="Glu/Leu/Phe/Val_DH_AS"/>
</dbReference>
<sequence>MNPFENALAQLERAASLTQFPTSFIERMQHPDREVTVSIPVVMDDGSTKFFEGYRVQHNNLRGPYKGGIRFHPDTNIDEVRALSLWMTLKTAVAGVPMGGGKGGVTVNPKVLSLREQEALARGWTKAMADVIGPKKDVPAPDMNTNGHLMDIMSEEYARLTGNTTRATFTGKPVGKGGSLGRERATSLGGFVVFDALREQYNLAPGATVAIQGFGNVGGIAAEIFYAHGYKVVAVSDSRHAVKNDAGIDIPALVAHKKATGTFEGFEGVTFIDPSEIITYDADILIPAATENQITEENANGIKAQLILELANGPTTPEADDILFARGIPVVPDILANAGGVTVSTFEWEQNLKNEQWSEEVVNERLTQLMQASTKEVAAIAKDLGTDLRRAAFILALTRLEKAAATQA</sequence>
<dbReference type="Pfam" id="PF00208">
    <property type="entry name" value="ELFV_dehydrog"/>
    <property type="match status" value="1"/>
</dbReference>
<feature type="binding site" evidence="5">
    <location>
        <position position="344"/>
    </location>
    <ligand>
        <name>substrate</name>
    </ligand>
</feature>
<keyword evidence="5" id="KW-0547">Nucleotide-binding</keyword>
<dbReference type="InterPro" id="IPR014362">
    <property type="entry name" value="Glu_DH"/>
</dbReference>
<dbReference type="InterPro" id="IPR033922">
    <property type="entry name" value="NAD_bind_Glu_DH"/>
</dbReference>
<comment type="similarity">
    <text evidence="1 3 7">Belongs to the Glu/Leu/Phe/Val dehydrogenases family.</text>
</comment>
<evidence type="ECO:0000256" key="7">
    <source>
        <dbReference type="RuleBase" id="RU004417"/>
    </source>
</evidence>
<feature type="site" description="Important for catalysis" evidence="6">
    <location>
        <position position="142"/>
    </location>
</feature>
<dbReference type="STRING" id="1798492.A3C89_03160"/>
<feature type="binding site" evidence="5">
    <location>
        <position position="186"/>
    </location>
    <ligand>
        <name>NAD(+)</name>
        <dbReference type="ChEBI" id="CHEBI:57540"/>
    </ligand>
</feature>
<dbReference type="InterPro" id="IPR006095">
    <property type="entry name" value="Glu/Leu/Phe/Val/Trp_DH"/>
</dbReference>
<evidence type="ECO:0000256" key="2">
    <source>
        <dbReference type="ARBA" id="ARBA00023002"/>
    </source>
</evidence>
<protein>
    <recommendedName>
        <fullName evidence="3">Glutamate dehydrogenase</fullName>
    </recommendedName>
</protein>
<dbReference type="Gene3D" id="3.40.50.720">
    <property type="entry name" value="NAD(P)-binding Rossmann-like Domain"/>
    <property type="match status" value="1"/>
</dbReference>
<dbReference type="SMART" id="SM00839">
    <property type="entry name" value="ELFV_dehydrog"/>
    <property type="match status" value="1"/>
</dbReference>
<keyword evidence="2 3" id="KW-0560">Oxidoreductase</keyword>
<dbReference type="PROSITE" id="PS00074">
    <property type="entry name" value="GLFV_DEHYDROGENASE"/>
    <property type="match status" value="1"/>
</dbReference>
<name>A0A1F6DER2_9BACT</name>
<dbReference type="InterPro" id="IPR046346">
    <property type="entry name" value="Aminoacid_DH-like_N_sf"/>
</dbReference>
<feature type="binding site" evidence="5">
    <location>
        <position position="66"/>
    </location>
    <ligand>
        <name>substrate</name>
    </ligand>
</feature>
<dbReference type="PIRSF" id="PIRSF000185">
    <property type="entry name" value="Glu_DH"/>
    <property type="match status" value="1"/>
</dbReference>
<dbReference type="Pfam" id="PF02812">
    <property type="entry name" value="ELFV_dehydrog_N"/>
    <property type="match status" value="1"/>
</dbReference>
<feature type="active site" description="Proton donor" evidence="4">
    <location>
        <position position="102"/>
    </location>
</feature>
<keyword evidence="5" id="KW-0520">NAD</keyword>
<dbReference type="PANTHER" id="PTHR11606:SF13">
    <property type="entry name" value="GLUTAMATE DEHYDROGENASE 1, MITOCHONDRIAL"/>
    <property type="match status" value="1"/>
</dbReference>
<dbReference type="AlphaFoldDB" id="A0A1F6DER2"/>
<dbReference type="InterPro" id="IPR006097">
    <property type="entry name" value="Glu/Leu/Phe/Val/Trp_DH_dimer"/>
</dbReference>
<dbReference type="GO" id="GO:0000166">
    <property type="term" value="F:nucleotide binding"/>
    <property type="evidence" value="ECO:0007669"/>
    <property type="project" value="UniProtKB-KW"/>
</dbReference>
<comment type="caution">
    <text evidence="9">The sequence shown here is derived from an EMBL/GenBank/DDBJ whole genome shotgun (WGS) entry which is preliminary data.</text>
</comment>
<dbReference type="GO" id="GO:0006538">
    <property type="term" value="P:L-glutamate catabolic process"/>
    <property type="evidence" value="ECO:0007669"/>
    <property type="project" value="TreeGrafter"/>
</dbReference>
<evidence type="ECO:0000256" key="4">
    <source>
        <dbReference type="PIRSR" id="PIRSR000185-1"/>
    </source>
</evidence>
<evidence type="ECO:0000259" key="8">
    <source>
        <dbReference type="SMART" id="SM00839"/>
    </source>
</evidence>
<dbReference type="Gene3D" id="3.40.50.10860">
    <property type="entry name" value="Leucine Dehydrogenase, chain A, domain 1"/>
    <property type="match status" value="1"/>
</dbReference>
<dbReference type="PANTHER" id="PTHR11606">
    <property type="entry name" value="GLUTAMATE DEHYDROGENASE"/>
    <property type="match status" value="1"/>
</dbReference>
<feature type="domain" description="Glutamate/phenylalanine/leucine/valine/L-tryptophan dehydrogenase C-terminal" evidence="8">
    <location>
        <begin position="179"/>
        <end position="408"/>
    </location>
</feature>
<dbReference type="CDD" id="cd01076">
    <property type="entry name" value="NAD_bind_1_Glu_DH"/>
    <property type="match status" value="1"/>
</dbReference>
<gene>
    <name evidence="9" type="ORF">A3C89_03160</name>
</gene>
<dbReference type="EMBL" id="MFLF01000012">
    <property type="protein sequence ID" value="OGG59915.1"/>
    <property type="molecule type" value="Genomic_DNA"/>
</dbReference>
<feature type="binding site" evidence="5">
    <location>
        <position position="90"/>
    </location>
    <ligand>
        <name>substrate</name>
    </ligand>
</feature>
<dbReference type="SUPFAM" id="SSF51735">
    <property type="entry name" value="NAD(P)-binding Rossmann-fold domains"/>
    <property type="match status" value="1"/>
</dbReference>
<proteinExistence type="inferred from homology"/>
<evidence type="ECO:0000256" key="1">
    <source>
        <dbReference type="ARBA" id="ARBA00006382"/>
    </source>
</evidence>